<evidence type="ECO:0000256" key="1">
    <source>
        <dbReference type="SAM" id="MobiDB-lite"/>
    </source>
</evidence>
<name>A0ABD1FTQ1_SALDI</name>
<comment type="caution">
    <text evidence="2">The sequence shown here is derived from an EMBL/GenBank/DDBJ whole genome shotgun (WGS) entry which is preliminary data.</text>
</comment>
<organism evidence="2 3">
    <name type="scientific">Salvia divinorum</name>
    <name type="common">Maria pastora</name>
    <name type="synonym">Diviner's sage</name>
    <dbReference type="NCBI Taxonomy" id="28513"/>
    <lineage>
        <taxon>Eukaryota</taxon>
        <taxon>Viridiplantae</taxon>
        <taxon>Streptophyta</taxon>
        <taxon>Embryophyta</taxon>
        <taxon>Tracheophyta</taxon>
        <taxon>Spermatophyta</taxon>
        <taxon>Magnoliopsida</taxon>
        <taxon>eudicotyledons</taxon>
        <taxon>Gunneridae</taxon>
        <taxon>Pentapetalae</taxon>
        <taxon>asterids</taxon>
        <taxon>lamiids</taxon>
        <taxon>Lamiales</taxon>
        <taxon>Lamiaceae</taxon>
        <taxon>Nepetoideae</taxon>
        <taxon>Mentheae</taxon>
        <taxon>Salviinae</taxon>
        <taxon>Salvia</taxon>
        <taxon>Salvia subgen. Calosphace</taxon>
    </lineage>
</organism>
<reference evidence="2 3" key="1">
    <citation type="submission" date="2024-06" db="EMBL/GenBank/DDBJ databases">
        <title>A chromosome level genome sequence of Diviner's sage (Salvia divinorum).</title>
        <authorList>
            <person name="Ford S.A."/>
            <person name="Ro D.-K."/>
            <person name="Ness R.W."/>
            <person name="Phillips M.A."/>
        </authorList>
    </citation>
    <scope>NUCLEOTIDE SEQUENCE [LARGE SCALE GENOMIC DNA]</scope>
    <source>
        <strain evidence="2">SAF-2024a</strain>
        <tissue evidence="2">Leaf</tissue>
    </source>
</reference>
<protein>
    <submittedName>
        <fullName evidence="2">Uncharacterized protein</fullName>
    </submittedName>
</protein>
<evidence type="ECO:0000313" key="2">
    <source>
        <dbReference type="EMBL" id="KAL1535207.1"/>
    </source>
</evidence>
<feature type="compositionally biased region" description="Low complexity" evidence="1">
    <location>
        <begin position="9"/>
        <end position="20"/>
    </location>
</feature>
<dbReference type="AlphaFoldDB" id="A0ABD1FTQ1"/>
<gene>
    <name evidence="2" type="ORF">AAHA92_31291</name>
</gene>
<accession>A0ABD1FTQ1</accession>
<dbReference type="EMBL" id="JBEAFC010000012">
    <property type="protein sequence ID" value="KAL1535207.1"/>
    <property type="molecule type" value="Genomic_DNA"/>
</dbReference>
<feature type="region of interest" description="Disordered" evidence="1">
    <location>
        <begin position="1"/>
        <end position="20"/>
    </location>
</feature>
<evidence type="ECO:0000313" key="3">
    <source>
        <dbReference type="Proteomes" id="UP001567538"/>
    </source>
</evidence>
<sequence length="104" mass="11462">MPVKDSLRPTHTTPTPNLNPRTLTIALTILLEPRRFTEQTTRNSRIANKKPNSFELEELRPQPINVTKQPEVATGGGDDCGGEVEFDSISIGADLFLLISSENC</sequence>
<dbReference type="Proteomes" id="UP001567538">
    <property type="component" value="Unassembled WGS sequence"/>
</dbReference>
<keyword evidence="3" id="KW-1185">Reference proteome</keyword>
<proteinExistence type="predicted"/>